<proteinExistence type="predicted"/>
<keyword evidence="2" id="KW-1185">Reference proteome</keyword>
<dbReference type="OrthoDB" id="282859at2"/>
<accession>A0A1H2ZGM6</accession>
<dbReference type="STRING" id="229203.SAMN05444338_107189"/>
<protein>
    <submittedName>
        <fullName evidence="1">Uncharacterized protein</fullName>
    </submittedName>
</protein>
<gene>
    <name evidence="1" type="ORF">SAMN05444338_107189</name>
</gene>
<dbReference type="PROSITE" id="PS51257">
    <property type="entry name" value="PROKAR_LIPOPROTEIN"/>
    <property type="match status" value="1"/>
</dbReference>
<dbReference type="RefSeq" id="WP_091432042.1">
    <property type="nucleotide sequence ID" value="NZ_FNMV01000007.1"/>
</dbReference>
<dbReference type="EMBL" id="FNMV01000007">
    <property type="protein sequence ID" value="SDX16600.1"/>
    <property type="molecule type" value="Genomic_DNA"/>
</dbReference>
<reference evidence="2" key="1">
    <citation type="submission" date="2016-10" db="EMBL/GenBank/DDBJ databases">
        <authorList>
            <person name="Varghese N."/>
            <person name="Submissions S."/>
        </authorList>
    </citation>
    <scope>NUCLEOTIDE SEQUENCE [LARGE SCALE GENOMIC DNA]</scope>
    <source>
        <strain evidence="2">DSM 15718</strain>
    </source>
</reference>
<evidence type="ECO:0000313" key="1">
    <source>
        <dbReference type="EMBL" id="SDX16600.1"/>
    </source>
</evidence>
<evidence type="ECO:0000313" key="2">
    <source>
        <dbReference type="Proteomes" id="UP000198569"/>
    </source>
</evidence>
<organism evidence="1 2">
    <name type="scientific">Flavobacterium degerlachei</name>
    <dbReference type="NCBI Taxonomy" id="229203"/>
    <lineage>
        <taxon>Bacteria</taxon>
        <taxon>Pseudomonadati</taxon>
        <taxon>Bacteroidota</taxon>
        <taxon>Flavobacteriia</taxon>
        <taxon>Flavobacteriales</taxon>
        <taxon>Flavobacteriaceae</taxon>
        <taxon>Flavobacterium</taxon>
    </lineage>
</organism>
<dbReference type="Proteomes" id="UP000198569">
    <property type="component" value="Unassembled WGS sequence"/>
</dbReference>
<dbReference type="AlphaFoldDB" id="A0A1H2ZGM6"/>
<name>A0A1H2ZGM6_9FLAO</name>
<sequence length="251" mass="28970">MKKVVATILLSALVFVGCKSNEEKETFTQKTEKAHQKEKFATKQAIQFDFKLEFGGKERMDAKFIVLTNSTQGIIEYKNGAKIIFDKDKVYYSANIPSEETVRFDAFTWEYFFLFPYKLTDPGTIWNAYDNKEANHEEYLTEKLTFKSGTGEAPDDWYVVYADKKTNLIEKAAYIVTIKGNKEEAEKNPHAIQYLEYKDVDGIPIATKWVFWEWKEGEGLTNNIGNASLTNIKFITVTKDTFKIDPSFKTK</sequence>